<keyword evidence="2" id="KW-1185">Reference proteome</keyword>
<reference evidence="1 2" key="1">
    <citation type="submission" date="2019-05" db="EMBL/GenBank/DDBJ databases">
        <title>Mikania micrantha, genome provides insights into the molecular mechanism of rapid growth.</title>
        <authorList>
            <person name="Liu B."/>
        </authorList>
    </citation>
    <scope>NUCLEOTIDE SEQUENCE [LARGE SCALE GENOMIC DNA]</scope>
    <source>
        <strain evidence="1">NLD-2019</strain>
        <tissue evidence="1">Leaf</tissue>
    </source>
</reference>
<organism evidence="1 2">
    <name type="scientific">Mikania micrantha</name>
    <name type="common">bitter vine</name>
    <dbReference type="NCBI Taxonomy" id="192012"/>
    <lineage>
        <taxon>Eukaryota</taxon>
        <taxon>Viridiplantae</taxon>
        <taxon>Streptophyta</taxon>
        <taxon>Embryophyta</taxon>
        <taxon>Tracheophyta</taxon>
        <taxon>Spermatophyta</taxon>
        <taxon>Magnoliopsida</taxon>
        <taxon>eudicotyledons</taxon>
        <taxon>Gunneridae</taxon>
        <taxon>Pentapetalae</taxon>
        <taxon>asterids</taxon>
        <taxon>campanulids</taxon>
        <taxon>Asterales</taxon>
        <taxon>Asteraceae</taxon>
        <taxon>Asteroideae</taxon>
        <taxon>Heliantheae alliance</taxon>
        <taxon>Eupatorieae</taxon>
        <taxon>Mikania</taxon>
    </lineage>
</organism>
<proteinExistence type="predicted"/>
<dbReference type="Proteomes" id="UP000326396">
    <property type="component" value="Linkage Group LG12"/>
</dbReference>
<dbReference type="AlphaFoldDB" id="A0A5N6PJJ6"/>
<dbReference type="EMBL" id="SZYD01000004">
    <property type="protein sequence ID" value="KAD6454884.1"/>
    <property type="molecule type" value="Genomic_DNA"/>
</dbReference>
<gene>
    <name evidence="1" type="ORF">E3N88_09590</name>
</gene>
<name>A0A5N6PJJ6_9ASTR</name>
<sequence length="107" mass="12309">MLCLELWRRRLSELIWGGRTLSTVPWKEEAVDSDERRMTEDDAIGVGVYEERRPAGRADCEEDAFVNLENTIFSEEVYWTEDVGGQTFGGKSTHYRSLTTPDPNTDF</sequence>
<comment type="caution">
    <text evidence="1">The sequence shown here is derived from an EMBL/GenBank/DDBJ whole genome shotgun (WGS) entry which is preliminary data.</text>
</comment>
<evidence type="ECO:0000313" key="1">
    <source>
        <dbReference type="EMBL" id="KAD6454884.1"/>
    </source>
</evidence>
<protein>
    <submittedName>
        <fullName evidence="1">Uncharacterized protein</fullName>
    </submittedName>
</protein>
<accession>A0A5N6PJJ6</accession>
<evidence type="ECO:0000313" key="2">
    <source>
        <dbReference type="Proteomes" id="UP000326396"/>
    </source>
</evidence>